<evidence type="ECO:0000313" key="8">
    <source>
        <dbReference type="EMBL" id="CCA21173.1"/>
    </source>
</evidence>
<dbReference type="Pfam" id="PF08423">
    <property type="entry name" value="Rad51"/>
    <property type="match status" value="1"/>
</dbReference>
<dbReference type="InterPro" id="IPR027417">
    <property type="entry name" value="P-loop_NTPase"/>
</dbReference>
<evidence type="ECO:0000256" key="2">
    <source>
        <dbReference type="ARBA" id="ARBA00022741"/>
    </source>
</evidence>
<dbReference type="GO" id="GO:0090656">
    <property type="term" value="P:t-circle formation"/>
    <property type="evidence" value="ECO:0007669"/>
    <property type="project" value="TreeGrafter"/>
</dbReference>
<dbReference type="EMBL" id="FR824159">
    <property type="protein sequence ID" value="CCA21173.1"/>
    <property type="molecule type" value="Genomic_DNA"/>
</dbReference>
<evidence type="ECO:0000256" key="5">
    <source>
        <dbReference type="ARBA" id="ARBA00023204"/>
    </source>
</evidence>
<dbReference type="CDD" id="cd19491">
    <property type="entry name" value="XRCC3"/>
    <property type="match status" value="1"/>
</dbReference>
<dbReference type="GO" id="GO:0005524">
    <property type="term" value="F:ATP binding"/>
    <property type="evidence" value="ECO:0007669"/>
    <property type="project" value="UniProtKB-KW"/>
</dbReference>
<evidence type="ECO:0000259" key="7">
    <source>
        <dbReference type="PROSITE" id="PS50162"/>
    </source>
</evidence>
<dbReference type="PANTHER" id="PTHR46487:SF1">
    <property type="entry name" value="DNA REPAIR PROTEIN XRCC3"/>
    <property type="match status" value="1"/>
</dbReference>
<gene>
    <name evidence="8" type="primary">AlNc14C114G6464</name>
    <name evidence="8" type="ORF">ALNC14_073160</name>
</gene>
<protein>
    <submittedName>
        <fullName evidence="8">DNA repair protein XRCC3 putative</fullName>
    </submittedName>
</protein>
<dbReference type="GO" id="GO:0000722">
    <property type="term" value="P:telomere maintenance via recombination"/>
    <property type="evidence" value="ECO:0007669"/>
    <property type="project" value="TreeGrafter"/>
</dbReference>
<keyword evidence="6" id="KW-0539">Nucleus</keyword>
<dbReference type="InterPro" id="IPR013632">
    <property type="entry name" value="Rad51_C"/>
</dbReference>
<dbReference type="HOGENOM" id="CLU_041732_1_0_1"/>
<dbReference type="AlphaFoldDB" id="F0WIS9"/>
<evidence type="ECO:0000256" key="6">
    <source>
        <dbReference type="ARBA" id="ARBA00023242"/>
    </source>
</evidence>
<evidence type="ECO:0000256" key="4">
    <source>
        <dbReference type="ARBA" id="ARBA00022840"/>
    </source>
</evidence>
<evidence type="ECO:0000256" key="3">
    <source>
        <dbReference type="ARBA" id="ARBA00022763"/>
    </source>
</evidence>
<dbReference type="GO" id="GO:0000400">
    <property type="term" value="F:four-way junction DNA binding"/>
    <property type="evidence" value="ECO:0007669"/>
    <property type="project" value="TreeGrafter"/>
</dbReference>
<keyword evidence="5" id="KW-0234">DNA repair</keyword>
<dbReference type="Gene3D" id="3.40.50.300">
    <property type="entry name" value="P-loop containing nucleotide triphosphate hydrolases"/>
    <property type="match status" value="1"/>
</dbReference>
<dbReference type="InterPro" id="IPR020588">
    <property type="entry name" value="RecA_ATP-bd"/>
</dbReference>
<keyword evidence="3" id="KW-0227">DNA damage</keyword>
<reference evidence="8" key="1">
    <citation type="journal article" date="2011" name="PLoS Biol.">
        <title>Gene gain and loss during evolution of obligate parasitism in the white rust pathogen of Arabidopsis thaliana.</title>
        <authorList>
            <person name="Kemen E."/>
            <person name="Gardiner A."/>
            <person name="Schultz-Larsen T."/>
            <person name="Kemen A.C."/>
            <person name="Balmuth A.L."/>
            <person name="Robert-Seilaniantz A."/>
            <person name="Bailey K."/>
            <person name="Holub E."/>
            <person name="Studholme D.J."/>
            <person name="Maclean D."/>
            <person name="Jones J.D."/>
        </authorList>
    </citation>
    <scope>NUCLEOTIDE SEQUENCE</scope>
</reference>
<dbReference type="GO" id="GO:0071140">
    <property type="term" value="P:resolution of mitotic recombination intermediates"/>
    <property type="evidence" value="ECO:0007669"/>
    <property type="project" value="TreeGrafter"/>
</dbReference>
<sequence>MQTAYDLWQKLPTILPTGSPNIDRLLHGGFRQGLLHEICGEASSGKTQLCLQLLLQMCLEDEAACYVSTEGIGSIKRLHELAGIYADRHAFALKKRRRGFTGDTQSGSKFFLDRIFIEHIYEIDELIGLLQSRLPSLLTQKQVTLVVIDSIAALFRPESTKSIQDVSERARLMFQIANSIKILCGRYNVVFIVTNQVSSIFEPNSRENRFKPALGLSWSNCIHQRLVLSRDADTEERHVKVAFSPYIPQTRATFSITQEGVF</sequence>
<dbReference type="GO" id="GO:0033065">
    <property type="term" value="C:Rad51C-XRCC3 complex"/>
    <property type="evidence" value="ECO:0007669"/>
    <property type="project" value="TreeGrafter"/>
</dbReference>
<keyword evidence="4" id="KW-0067">ATP-binding</keyword>
<reference evidence="8" key="2">
    <citation type="submission" date="2011-02" db="EMBL/GenBank/DDBJ databases">
        <authorList>
            <person name="MacLean D."/>
        </authorList>
    </citation>
    <scope>NUCLEOTIDE SEQUENCE</scope>
</reference>
<proteinExistence type="predicted"/>
<dbReference type="InterPro" id="IPR047348">
    <property type="entry name" value="XRCC3-like_C"/>
</dbReference>
<evidence type="ECO:0000256" key="1">
    <source>
        <dbReference type="ARBA" id="ARBA00004123"/>
    </source>
</evidence>
<dbReference type="GO" id="GO:0045003">
    <property type="term" value="P:double-strand break repair via synthesis-dependent strand annealing"/>
    <property type="evidence" value="ECO:0007669"/>
    <property type="project" value="TreeGrafter"/>
</dbReference>
<dbReference type="GO" id="GO:0140664">
    <property type="term" value="F:ATP-dependent DNA damage sensor activity"/>
    <property type="evidence" value="ECO:0007669"/>
    <property type="project" value="InterPro"/>
</dbReference>
<name>F0WIS9_9STRA</name>
<dbReference type="PROSITE" id="PS50162">
    <property type="entry name" value="RECA_2"/>
    <property type="match status" value="1"/>
</dbReference>
<organism evidence="8">
    <name type="scientific">Albugo laibachii Nc14</name>
    <dbReference type="NCBI Taxonomy" id="890382"/>
    <lineage>
        <taxon>Eukaryota</taxon>
        <taxon>Sar</taxon>
        <taxon>Stramenopiles</taxon>
        <taxon>Oomycota</taxon>
        <taxon>Peronosporomycetes</taxon>
        <taxon>Albuginales</taxon>
        <taxon>Albuginaceae</taxon>
        <taxon>Albugo</taxon>
    </lineage>
</organism>
<dbReference type="GO" id="GO:0005657">
    <property type="term" value="C:replication fork"/>
    <property type="evidence" value="ECO:0007669"/>
    <property type="project" value="TreeGrafter"/>
</dbReference>
<accession>F0WIS9</accession>
<keyword evidence="2" id="KW-0547">Nucleotide-binding</keyword>
<feature type="domain" description="RecA family profile 1" evidence="7">
    <location>
        <begin position="11"/>
        <end position="197"/>
    </location>
</feature>
<dbReference type="SUPFAM" id="SSF52540">
    <property type="entry name" value="P-loop containing nucleoside triphosphate hydrolases"/>
    <property type="match status" value="1"/>
</dbReference>
<dbReference type="PANTHER" id="PTHR46487">
    <property type="entry name" value="DNA REPAIR PROTEIN XRCC3"/>
    <property type="match status" value="1"/>
</dbReference>
<comment type="subcellular location">
    <subcellularLocation>
        <location evidence="1">Nucleus</location>
    </subcellularLocation>
</comment>